<sequence>MTEVSGTKGRILINGQPRLYNIDVSDDSGTRMKGAKHADGRVSALLIPVSNHLMLPIRRKRLHS</sequence>
<comment type="caution">
    <text evidence="1">The sequence shown here is derived from an EMBL/GenBank/DDBJ whole genome shotgun (WGS) entry which is preliminary data.</text>
</comment>
<organism evidence="1 2">
    <name type="scientific">Lipomyces orientalis</name>
    <dbReference type="NCBI Taxonomy" id="1233043"/>
    <lineage>
        <taxon>Eukaryota</taxon>
        <taxon>Fungi</taxon>
        <taxon>Dikarya</taxon>
        <taxon>Ascomycota</taxon>
        <taxon>Saccharomycotina</taxon>
        <taxon>Lipomycetes</taxon>
        <taxon>Lipomycetales</taxon>
        <taxon>Lipomycetaceae</taxon>
        <taxon>Lipomyces</taxon>
    </lineage>
</organism>
<gene>
    <name evidence="1" type="ORF">V1517DRAFT_332780</name>
</gene>
<evidence type="ECO:0000313" key="2">
    <source>
        <dbReference type="Proteomes" id="UP001489719"/>
    </source>
</evidence>
<keyword evidence="2" id="KW-1185">Reference proteome</keyword>
<dbReference type="Proteomes" id="UP001489719">
    <property type="component" value="Unassembled WGS sequence"/>
</dbReference>
<accession>A0ACC3TES7</accession>
<protein>
    <submittedName>
        <fullName evidence="1">Uncharacterized protein</fullName>
    </submittedName>
</protein>
<evidence type="ECO:0000313" key="1">
    <source>
        <dbReference type="EMBL" id="KAK9319377.1"/>
    </source>
</evidence>
<dbReference type="EMBL" id="MU970193">
    <property type="protein sequence ID" value="KAK9319377.1"/>
    <property type="molecule type" value="Genomic_DNA"/>
</dbReference>
<reference evidence="2" key="1">
    <citation type="journal article" date="2024" name="Front. Bioeng. Biotechnol.">
        <title>Genome-scale model development and genomic sequencing of the oleaginous clade Lipomyces.</title>
        <authorList>
            <person name="Czajka J.J."/>
            <person name="Han Y."/>
            <person name="Kim J."/>
            <person name="Mondo S.J."/>
            <person name="Hofstad B.A."/>
            <person name="Robles A."/>
            <person name="Haridas S."/>
            <person name="Riley R."/>
            <person name="LaButti K."/>
            <person name="Pangilinan J."/>
            <person name="Andreopoulos W."/>
            <person name="Lipzen A."/>
            <person name="Yan J."/>
            <person name="Wang M."/>
            <person name="Ng V."/>
            <person name="Grigoriev I.V."/>
            <person name="Spatafora J.W."/>
            <person name="Magnuson J.K."/>
            <person name="Baker S.E."/>
            <person name="Pomraning K.R."/>
        </authorList>
    </citation>
    <scope>NUCLEOTIDE SEQUENCE [LARGE SCALE GENOMIC DNA]</scope>
    <source>
        <strain evidence="2">CBS 10300</strain>
    </source>
</reference>
<name>A0ACC3TES7_9ASCO</name>
<proteinExistence type="predicted"/>